<keyword evidence="1" id="KW-1185">Reference proteome</keyword>
<dbReference type="GO" id="GO:0006094">
    <property type="term" value="P:gluconeogenesis"/>
    <property type="evidence" value="ECO:0007669"/>
    <property type="project" value="InterPro"/>
</dbReference>
<name>A0A914S4B1_PAREQ</name>
<dbReference type="WBParaSite" id="PEQ_0000910601-mRNA-1">
    <property type="protein sequence ID" value="PEQ_0000910601-mRNA-1"/>
    <property type="gene ID" value="PEQ_0000910601"/>
</dbReference>
<dbReference type="SUPFAM" id="SSF53795">
    <property type="entry name" value="PEP carboxykinase-like"/>
    <property type="match status" value="1"/>
</dbReference>
<dbReference type="Proteomes" id="UP000887564">
    <property type="component" value="Unplaced"/>
</dbReference>
<evidence type="ECO:0000313" key="1">
    <source>
        <dbReference type="Proteomes" id="UP000887564"/>
    </source>
</evidence>
<dbReference type="InterPro" id="IPR013035">
    <property type="entry name" value="PEP_carboxykinase_C"/>
</dbReference>
<dbReference type="AlphaFoldDB" id="A0A914S4B1"/>
<organism evidence="1 2">
    <name type="scientific">Parascaris equorum</name>
    <name type="common">Equine roundworm</name>
    <dbReference type="NCBI Taxonomy" id="6256"/>
    <lineage>
        <taxon>Eukaryota</taxon>
        <taxon>Metazoa</taxon>
        <taxon>Ecdysozoa</taxon>
        <taxon>Nematoda</taxon>
        <taxon>Chromadorea</taxon>
        <taxon>Rhabditida</taxon>
        <taxon>Spirurina</taxon>
        <taxon>Ascaridomorpha</taxon>
        <taxon>Ascaridoidea</taxon>
        <taxon>Ascarididae</taxon>
        <taxon>Parascaris</taxon>
    </lineage>
</organism>
<dbReference type="GO" id="GO:0017076">
    <property type="term" value="F:purine nucleotide binding"/>
    <property type="evidence" value="ECO:0007669"/>
    <property type="project" value="InterPro"/>
</dbReference>
<dbReference type="GO" id="GO:0004611">
    <property type="term" value="F:phosphoenolpyruvate carboxykinase activity"/>
    <property type="evidence" value="ECO:0007669"/>
    <property type="project" value="InterPro"/>
</dbReference>
<proteinExistence type="predicted"/>
<evidence type="ECO:0000313" key="2">
    <source>
        <dbReference type="WBParaSite" id="PEQ_0000910601-mRNA-1"/>
    </source>
</evidence>
<reference evidence="2" key="1">
    <citation type="submission" date="2022-11" db="UniProtKB">
        <authorList>
            <consortium name="WormBaseParasite"/>
        </authorList>
    </citation>
    <scope>IDENTIFICATION</scope>
</reference>
<accession>A0A914S4B1</accession>
<sequence length="82" mass="9323">MEVSSANFQMPKIFHVNWFRKDRNVVPKQGSLNLDGLDGIKVEELMSVPKTYWQDDAKEVGVDLPATIRAEMDAQEERIAGM</sequence>
<dbReference type="Gene3D" id="3.90.228.20">
    <property type="match status" value="1"/>
</dbReference>
<protein>
    <submittedName>
        <fullName evidence="2">Uncharacterized protein</fullName>
    </submittedName>
</protein>